<evidence type="ECO:0000313" key="1">
    <source>
        <dbReference type="EMBL" id="TWS03587.1"/>
    </source>
</evidence>
<dbReference type="Proteomes" id="UP000317951">
    <property type="component" value="Unassembled WGS sequence"/>
</dbReference>
<evidence type="ECO:0000313" key="2">
    <source>
        <dbReference type="Proteomes" id="UP000317951"/>
    </source>
</evidence>
<organism evidence="1 2">
    <name type="scientific">Pseudomonas extremaustralis</name>
    <dbReference type="NCBI Taxonomy" id="359110"/>
    <lineage>
        <taxon>Bacteria</taxon>
        <taxon>Pseudomonadati</taxon>
        <taxon>Pseudomonadota</taxon>
        <taxon>Gammaproteobacteria</taxon>
        <taxon>Pseudomonadales</taxon>
        <taxon>Pseudomonadaceae</taxon>
        <taxon>Pseudomonas</taxon>
    </lineage>
</organism>
<protein>
    <submittedName>
        <fullName evidence="1">Uncharacterized protein</fullName>
    </submittedName>
</protein>
<accession>A0A5C5QDZ7</accession>
<reference evidence="1 2" key="1">
    <citation type="submission" date="2019-06" db="EMBL/GenBank/DDBJ databases">
        <title>Pseudomonas bimorpha sp. nov. isolated from bovine raw milk and skim milk concentrate.</title>
        <authorList>
            <person name="Hofmann K."/>
            <person name="Huptas C."/>
            <person name="Doll E."/>
            <person name="Scherer S."/>
            <person name="Wenning M."/>
        </authorList>
    </citation>
    <scope>NUCLEOTIDE SEQUENCE [LARGE SCALE GENOMIC DNA]</scope>
    <source>
        <strain evidence="1 2">DSM 17835</strain>
    </source>
</reference>
<dbReference type="EMBL" id="VFET01000012">
    <property type="protein sequence ID" value="TWS03587.1"/>
    <property type="molecule type" value="Genomic_DNA"/>
</dbReference>
<name>A0A5C5QDZ7_9PSED</name>
<proteinExistence type="predicted"/>
<sequence>MLAKFVNDNALIHDERGTFAFFASKLVPTVLSGVIYRPTRPHAQGAWPPNPWPPRQAWRRFGSPA</sequence>
<dbReference type="AlphaFoldDB" id="A0A5C5QDZ7"/>
<gene>
    <name evidence="1" type="ORF">FIV36_15755</name>
</gene>
<dbReference type="OrthoDB" id="7032529at2"/>
<comment type="caution">
    <text evidence="1">The sequence shown here is derived from an EMBL/GenBank/DDBJ whole genome shotgun (WGS) entry which is preliminary data.</text>
</comment>